<organism evidence="1">
    <name type="scientific">freshwater metagenome</name>
    <dbReference type="NCBI Taxonomy" id="449393"/>
    <lineage>
        <taxon>unclassified sequences</taxon>
        <taxon>metagenomes</taxon>
        <taxon>ecological metagenomes</taxon>
    </lineage>
</organism>
<dbReference type="Gene3D" id="3.90.1200.10">
    <property type="match status" value="1"/>
</dbReference>
<dbReference type="EMBL" id="CAEZXO010000004">
    <property type="protein sequence ID" value="CAB4693906.1"/>
    <property type="molecule type" value="Genomic_DNA"/>
</dbReference>
<dbReference type="AlphaFoldDB" id="A0A6J5Z576"/>
<sequence length="314" mass="35226">MYPEVVSLSNTSLEATFGVLLDQVPRLQNRQSLTELSGGITNRNLLVATTAGKYVARISSNSSSLLSIDRESEYQNSKISAEIGIGAQVLDYLPGQGLLVIGYIEGRTYAAKDVSENLERIAESVRMLHSGKSFVRDFNMFEIQKSYLAIVQERGFKLPDGYMAYADKVLQIRSAMQILNDGLVPCNNDLLPGNFIDDGSKIWLIDYEYSGNNDACFELGNIWAESFLEFEKLEELVTAYYGKHRPEKIARAWLMALVGKYGWTLWASIQGSISELDFDFWSWGMAKYESAQREFSGAYFKKALTQVTNKTGPL</sequence>
<dbReference type="PANTHER" id="PTHR22603:SF66">
    <property type="entry name" value="ETHANOLAMINE KINASE"/>
    <property type="match status" value="1"/>
</dbReference>
<dbReference type="EMBL" id="CAFABH010000010">
    <property type="protein sequence ID" value="CAB4827390.1"/>
    <property type="molecule type" value="Genomic_DNA"/>
</dbReference>
<dbReference type="Pfam" id="PF01633">
    <property type="entry name" value="Choline_kinase"/>
    <property type="match status" value="1"/>
</dbReference>
<evidence type="ECO:0000313" key="4">
    <source>
        <dbReference type="EMBL" id="CAB4778131.1"/>
    </source>
</evidence>
<dbReference type="EMBL" id="CAEZZW010000003">
    <property type="protein sequence ID" value="CAB4778131.1"/>
    <property type="molecule type" value="Genomic_DNA"/>
</dbReference>
<dbReference type="Gene3D" id="3.30.200.20">
    <property type="entry name" value="Phosphorylase Kinase, domain 1"/>
    <property type="match status" value="1"/>
</dbReference>
<evidence type="ECO:0000313" key="9">
    <source>
        <dbReference type="EMBL" id="CAB5072653.1"/>
    </source>
</evidence>
<dbReference type="GO" id="GO:0006646">
    <property type="term" value="P:phosphatidylethanolamine biosynthetic process"/>
    <property type="evidence" value="ECO:0007669"/>
    <property type="project" value="TreeGrafter"/>
</dbReference>
<dbReference type="SUPFAM" id="SSF56112">
    <property type="entry name" value="Protein kinase-like (PK-like)"/>
    <property type="match status" value="1"/>
</dbReference>
<dbReference type="CDD" id="cd05151">
    <property type="entry name" value="ChoK-like"/>
    <property type="match status" value="1"/>
</dbReference>
<evidence type="ECO:0000313" key="3">
    <source>
        <dbReference type="EMBL" id="CAB4731785.1"/>
    </source>
</evidence>
<dbReference type="InterPro" id="IPR011009">
    <property type="entry name" value="Kinase-like_dom_sf"/>
</dbReference>
<dbReference type="EMBL" id="CAFBQX010000003">
    <property type="protein sequence ID" value="CAB5072653.1"/>
    <property type="molecule type" value="Genomic_DNA"/>
</dbReference>
<protein>
    <submittedName>
        <fullName evidence="1">Unannotated protein</fullName>
    </submittedName>
</protein>
<dbReference type="EMBL" id="CAEZYM010000014">
    <property type="protein sequence ID" value="CAB4731785.1"/>
    <property type="molecule type" value="Genomic_DNA"/>
</dbReference>
<proteinExistence type="predicted"/>
<evidence type="ECO:0000313" key="8">
    <source>
        <dbReference type="EMBL" id="CAB4967935.1"/>
    </source>
</evidence>
<evidence type="ECO:0000313" key="7">
    <source>
        <dbReference type="EMBL" id="CAB4933254.1"/>
    </source>
</evidence>
<dbReference type="EMBL" id="CAFBOC010000001">
    <property type="protein sequence ID" value="CAB4967935.1"/>
    <property type="molecule type" value="Genomic_DNA"/>
</dbReference>
<dbReference type="EMBL" id="CAESAE010000003">
    <property type="protein sequence ID" value="CAB4336367.1"/>
    <property type="molecule type" value="Genomic_DNA"/>
</dbReference>
<dbReference type="GO" id="GO:0005737">
    <property type="term" value="C:cytoplasm"/>
    <property type="evidence" value="ECO:0007669"/>
    <property type="project" value="TreeGrafter"/>
</dbReference>
<accession>A0A6J5Z576</accession>
<evidence type="ECO:0000313" key="2">
    <source>
        <dbReference type="EMBL" id="CAB4693906.1"/>
    </source>
</evidence>
<evidence type="ECO:0000313" key="1">
    <source>
        <dbReference type="EMBL" id="CAB4336367.1"/>
    </source>
</evidence>
<evidence type="ECO:0000313" key="5">
    <source>
        <dbReference type="EMBL" id="CAB4827390.1"/>
    </source>
</evidence>
<dbReference type="GO" id="GO:0004305">
    <property type="term" value="F:ethanolamine kinase activity"/>
    <property type="evidence" value="ECO:0007669"/>
    <property type="project" value="TreeGrafter"/>
</dbReference>
<dbReference type="PANTHER" id="PTHR22603">
    <property type="entry name" value="CHOLINE/ETHANOALAMINE KINASE"/>
    <property type="match status" value="1"/>
</dbReference>
<dbReference type="EMBL" id="CAFBNH010000001">
    <property type="protein sequence ID" value="CAB4933254.1"/>
    <property type="molecule type" value="Genomic_DNA"/>
</dbReference>
<name>A0A6J5Z576_9ZZZZ</name>
<reference evidence="1" key="1">
    <citation type="submission" date="2020-05" db="EMBL/GenBank/DDBJ databases">
        <authorList>
            <person name="Chiriac C."/>
            <person name="Salcher M."/>
            <person name="Ghai R."/>
            <person name="Kavagutti S V."/>
        </authorList>
    </citation>
    <scope>NUCLEOTIDE SEQUENCE</scope>
</reference>
<gene>
    <name evidence="2" type="ORF">UFOPK2510_00878</name>
    <name evidence="3" type="ORF">UFOPK2718_01296</name>
    <name evidence="4" type="ORF">UFOPK2936_00674</name>
    <name evidence="5" type="ORF">UFOPK3174_00720</name>
    <name evidence="6" type="ORF">UFOPK3328_00005</name>
    <name evidence="7" type="ORF">UFOPK3779_00005</name>
    <name evidence="8" type="ORF">UFOPK3913_00031</name>
    <name evidence="1" type="ORF">UFOPK4107_00634</name>
    <name evidence="9" type="ORF">UFOPK4403_00822</name>
</gene>
<evidence type="ECO:0000313" key="6">
    <source>
        <dbReference type="EMBL" id="CAB4854940.1"/>
    </source>
</evidence>
<dbReference type="EMBL" id="CAFBLD010000001">
    <property type="protein sequence ID" value="CAB4854940.1"/>
    <property type="molecule type" value="Genomic_DNA"/>
</dbReference>